<evidence type="ECO:0000313" key="2">
    <source>
        <dbReference type="EMBL" id="QDV29274.1"/>
    </source>
</evidence>
<feature type="transmembrane region" description="Helical" evidence="1">
    <location>
        <begin position="39"/>
        <end position="56"/>
    </location>
</feature>
<dbReference type="KEGG" id="peh:Spb1_11540"/>
<evidence type="ECO:0000313" key="3">
    <source>
        <dbReference type="Proteomes" id="UP000315349"/>
    </source>
</evidence>
<keyword evidence="3" id="KW-1185">Reference proteome</keyword>
<proteinExistence type="predicted"/>
<dbReference type="Proteomes" id="UP000315349">
    <property type="component" value="Chromosome"/>
</dbReference>
<dbReference type="EMBL" id="CP036299">
    <property type="protein sequence ID" value="QDV29274.1"/>
    <property type="molecule type" value="Genomic_DNA"/>
</dbReference>
<keyword evidence="1" id="KW-0472">Membrane</keyword>
<sequence length="194" mass="22679">MDHFSNALLCFGLFFPVVSFVSLILAAIESRRTGRNCSAILIPFVGPIALTGWILITGRSSWFIPLIWITDLGTILFLWVLPRLITEAWRISRWTLLMRFDATHRQSMATLTLHRHGYYFLRRTWVRTTSFGPLSAGETGRYLESHDRIVLTSDDGTERRQLHHQLDCIWIMNDSNDKKIRGVESLDRWRFQQR</sequence>
<reference evidence="2 3" key="1">
    <citation type="submission" date="2019-02" db="EMBL/GenBank/DDBJ databases">
        <title>Deep-cultivation of Planctomycetes and their phenomic and genomic characterization uncovers novel biology.</title>
        <authorList>
            <person name="Wiegand S."/>
            <person name="Jogler M."/>
            <person name="Boedeker C."/>
            <person name="Pinto D."/>
            <person name="Vollmers J."/>
            <person name="Rivas-Marin E."/>
            <person name="Kohn T."/>
            <person name="Peeters S.H."/>
            <person name="Heuer A."/>
            <person name="Rast P."/>
            <person name="Oberbeckmann S."/>
            <person name="Bunk B."/>
            <person name="Jeske O."/>
            <person name="Meyerdierks A."/>
            <person name="Storesund J.E."/>
            <person name="Kallscheuer N."/>
            <person name="Luecker S."/>
            <person name="Lage O.M."/>
            <person name="Pohl T."/>
            <person name="Merkel B.J."/>
            <person name="Hornburger P."/>
            <person name="Mueller R.-W."/>
            <person name="Bruemmer F."/>
            <person name="Labrenz M."/>
            <person name="Spormann A.M."/>
            <person name="Op den Camp H."/>
            <person name="Overmann J."/>
            <person name="Amann R."/>
            <person name="Jetten M.S.M."/>
            <person name="Mascher T."/>
            <person name="Medema M.H."/>
            <person name="Devos D.P."/>
            <person name="Kaster A.-K."/>
            <person name="Ovreas L."/>
            <person name="Rohde M."/>
            <person name="Galperin M.Y."/>
            <person name="Jogler C."/>
        </authorList>
    </citation>
    <scope>NUCLEOTIDE SEQUENCE [LARGE SCALE GENOMIC DNA]</scope>
    <source>
        <strain evidence="2 3">Spb1</strain>
    </source>
</reference>
<accession>A0A518GL51</accession>
<gene>
    <name evidence="2" type="ORF">Spb1_11540</name>
</gene>
<dbReference type="RefSeq" id="WP_186377805.1">
    <property type="nucleotide sequence ID" value="NZ_CP036299.1"/>
</dbReference>
<feature type="transmembrane region" description="Helical" evidence="1">
    <location>
        <begin position="6"/>
        <end position="27"/>
    </location>
</feature>
<evidence type="ECO:0000256" key="1">
    <source>
        <dbReference type="SAM" id="Phobius"/>
    </source>
</evidence>
<feature type="transmembrane region" description="Helical" evidence="1">
    <location>
        <begin position="62"/>
        <end position="81"/>
    </location>
</feature>
<protein>
    <submittedName>
        <fullName evidence="2">Uncharacterized protein</fullName>
    </submittedName>
</protein>
<keyword evidence="1" id="KW-1133">Transmembrane helix</keyword>
<name>A0A518GL51_9PLAN</name>
<organism evidence="2 3">
    <name type="scientific">Planctopirus ephydatiae</name>
    <dbReference type="NCBI Taxonomy" id="2528019"/>
    <lineage>
        <taxon>Bacteria</taxon>
        <taxon>Pseudomonadati</taxon>
        <taxon>Planctomycetota</taxon>
        <taxon>Planctomycetia</taxon>
        <taxon>Planctomycetales</taxon>
        <taxon>Planctomycetaceae</taxon>
        <taxon>Planctopirus</taxon>
    </lineage>
</organism>
<dbReference type="AlphaFoldDB" id="A0A518GL51"/>
<keyword evidence="1" id="KW-0812">Transmembrane</keyword>